<dbReference type="OrthoDB" id="2703022at2"/>
<dbReference type="InterPro" id="IPR029068">
    <property type="entry name" value="Glyas_Bleomycin-R_OHBP_Dase"/>
</dbReference>
<sequence length="193" mass="21193">MTLGFPLLAEDARQITFAAGSTRLTFVQDENFTGFYHVAFDIPRNCVAQARAWVQERVPLLSGEHGTDQFESKGWNSTILYFDDPAGNILEFMARHDLNHDADQFTGVLHVSELGVVPDVLATVQNIGQRYDLHPFNGESDTFTAVGGHDGMLIVVKEGRGWFPVGRSAIPAPFRLVFTSATTEGVISHDPAS</sequence>
<feature type="domain" description="VOC" evidence="1">
    <location>
        <begin position="1"/>
        <end position="95"/>
    </location>
</feature>
<dbReference type="AlphaFoldDB" id="A0A3S0IAL7"/>
<dbReference type="SUPFAM" id="SSF54593">
    <property type="entry name" value="Glyoxalase/Bleomycin resistance protein/Dihydroxybiphenyl dioxygenase"/>
    <property type="match status" value="1"/>
</dbReference>
<dbReference type="Proteomes" id="UP000277766">
    <property type="component" value="Unassembled WGS sequence"/>
</dbReference>
<reference evidence="2 3" key="1">
    <citation type="submission" date="2018-12" db="EMBL/GenBank/DDBJ databases">
        <title>Deinococcus radiophilus ATCC 27603 genome sequencing and assembly.</title>
        <authorList>
            <person name="Maclea K.S."/>
            <person name="Maynard C.R."/>
        </authorList>
    </citation>
    <scope>NUCLEOTIDE SEQUENCE [LARGE SCALE GENOMIC DNA]</scope>
    <source>
        <strain evidence="2 3">ATCC 27603</strain>
    </source>
</reference>
<evidence type="ECO:0000313" key="3">
    <source>
        <dbReference type="Proteomes" id="UP000277766"/>
    </source>
</evidence>
<dbReference type="Gene3D" id="3.10.180.10">
    <property type="entry name" value="2,3-Dihydroxybiphenyl 1,2-Dioxygenase, domain 1"/>
    <property type="match status" value="1"/>
</dbReference>
<dbReference type="EMBL" id="RXPE01000007">
    <property type="protein sequence ID" value="RTR28345.1"/>
    <property type="molecule type" value="Genomic_DNA"/>
</dbReference>
<name>A0A3S0IAL7_9DEIO</name>
<dbReference type="PROSITE" id="PS51819">
    <property type="entry name" value="VOC"/>
    <property type="match status" value="1"/>
</dbReference>
<dbReference type="InterPro" id="IPR037523">
    <property type="entry name" value="VOC_core"/>
</dbReference>
<comment type="caution">
    <text evidence="2">The sequence shown here is derived from an EMBL/GenBank/DDBJ whole genome shotgun (WGS) entry which is preliminary data.</text>
</comment>
<gene>
    <name evidence="2" type="ORF">EJ104_05420</name>
</gene>
<evidence type="ECO:0000259" key="1">
    <source>
        <dbReference type="PROSITE" id="PS51819"/>
    </source>
</evidence>
<protein>
    <recommendedName>
        <fullName evidence="1">VOC domain-containing protein</fullName>
    </recommendedName>
</protein>
<dbReference type="RefSeq" id="WP_126351737.1">
    <property type="nucleotide sequence ID" value="NZ_CP086380.1"/>
</dbReference>
<organism evidence="2 3">
    <name type="scientific">Deinococcus radiophilus</name>
    <dbReference type="NCBI Taxonomy" id="32062"/>
    <lineage>
        <taxon>Bacteria</taxon>
        <taxon>Thermotogati</taxon>
        <taxon>Deinococcota</taxon>
        <taxon>Deinococci</taxon>
        <taxon>Deinococcales</taxon>
        <taxon>Deinococcaceae</taxon>
        <taxon>Deinococcus</taxon>
    </lineage>
</organism>
<accession>A0A3S0IAL7</accession>
<keyword evidence="3" id="KW-1185">Reference proteome</keyword>
<evidence type="ECO:0000313" key="2">
    <source>
        <dbReference type="EMBL" id="RTR28345.1"/>
    </source>
</evidence>
<proteinExistence type="predicted"/>